<keyword evidence="2" id="KW-0614">Plasmid</keyword>
<protein>
    <recommendedName>
        <fullName evidence="4">Pilus assembly protein E-set like domain-containing protein</fullName>
    </recommendedName>
</protein>
<reference evidence="2 3" key="1">
    <citation type="submission" date="2016-11" db="EMBL/GenBank/DDBJ databases">
        <title>Networking in microbes: conjugative elements and plasmids in the genus Alteromonas.</title>
        <authorList>
            <person name="Lopez-Perez M."/>
            <person name="Ramon-Marco N."/>
            <person name="Rodriguez-Valera F."/>
        </authorList>
    </citation>
    <scope>NUCLEOTIDE SEQUENCE [LARGE SCALE GENOMIC DNA]</scope>
    <source>
        <strain evidence="2 3">CP48</strain>
        <plasmid evidence="3">pamcp48-600</plasmid>
    </source>
</reference>
<feature type="signal peptide" evidence="1">
    <location>
        <begin position="1"/>
        <end position="21"/>
    </location>
</feature>
<accession>A0AAC9JFN5</accession>
<dbReference type="Proteomes" id="UP000182101">
    <property type="component" value="Plasmid pAMCP48-600"/>
</dbReference>
<dbReference type="AlphaFoldDB" id="A0AAC9JFN5"/>
<evidence type="ECO:0008006" key="4">
    <source>
        <dbReference type="Google" id="ProtNLM"/>
    </source>
</evidence>
<dbReference type="EMBL" id="CP018025">
    <property type="protein sequence ID" value="APD92157.1"/>
    <property type="molecule type" value="Genomic_DNA"/>
</dbReference>
<organism evidence="2 3">
    <name type="scientific">Alteromonas mediterranea</name>
    <dbReference type="NCBI Taxonomy" id="314275"/>
    <lineage>
        <taxon>Bacteria</taxon>
        <taxon>Pseudomonadati</taxon>
        <taxon>Pseudomonadota</taxon>
        <taxon>Gammaproteobacteria</taxon>
        <taxon>Alteromonadales</taxon>
        <taxon>Alteromonadaceae</taxon>
        <taxon>Alteromonas/Salinimonas group</taxon>
        <taxon>Alteromonas</taxon>
    </lineage>
</organism>
<gene>
    <name evidence="2" type="ORF">BM524_19755</name>
</gene>
<name>A0AAC9JFN5_9ALTE</name>
<feature type="chain" id="PRO_5042123331" description="Pilus assembly protein E-set like domain-containing protein" evidence="1">
    <location>
        <begin position="22"/>
        <end position="765"/>
    </location>
</feature>
<sequence>MLCLKNSFAFVLVGLSSMAWGEDAGVYKIPIPDGVPEGFEHLSQEGGYYDLYINGVYHSTITTSVILGELPNSLLSKKIGTHLNAPQWHHDHQRFIKRTDAIVGAFDGKRRVDVFFPKEENDVADPGFSWQANINTNQLWNPGGGSPVGVTQLIGLVSLNDKAVRLNAYHRDDSVALTTAAFTHEFGDSRMSYGLFSPTYGSYSRLYGQSIIGVQYHSAALSLESASKRPDIPLVLSDAAIVVVMRGQTTLKTVTLNAGEQSIPVHDLPPGHYEVTLQVQYFDGQAETLYASVDAPTRGDVGQGWQGLSVGRLYRGNDFNAYPEQHRDIFISTAYNVRLSESIAGDLNLNYNQGVSVNPSLNYRDGRLSSRLSLVIGEENEGFWDTAYQWGKHRISTRYQYREYDVAHVETGIDELIETSDSFIESYPYENLDTNFLTASYRYKTDRFGSFYTSLQYNFSRNKEYVMGMHVMPLYRNRAHNLVMRTTVRHGEETFIGVNLTYRLSPSGGDYTLNSALDITQDTAFRQTVYQQKEYKNWKINNRIGLISSSNSTSAHLHSSFNNNNYGYGSLGVTRIDNGLTQNTYVNGLASVKFTGDANSFHVVGREMSQTGMVIDLSKQDHDEEYTLEVNNQRRKYQGGESHFVPLAPHQKYSITLLNSDSRQQRVKRANKRVYMHRYNVYAPKWEVKTIEMLFGTLFVNGQLMPDAHLKNDISQGFSDKDGRFILETYDENINVNGKPCLIVDKTVQDVYVSCIEQHNEKEKR</sequence>
<geneLocation type="plasmid" evidence="3">
    <name>pamcp48-600</name>
</geneLocation>
<evidence type="ECO:0000313" key="3">
    <source>
        <dbReference type="Proteomes" id="UP000182101"/>
    </source>
</evidence>
<proteinExistence type="predicted"/>
<keyword evidence="1" id="KW-0732">Signal</keyword>
<evidence type="ECO:0000256" key="1">
    <source>
        <dbReference type="SAM" id="SignalP"/>
    </source>
</evidence>
<evidence type="ECO:0000313" key="2">
    <source>
        <dbReference type="EMBL" id="APD92157.1"/>
    </source>
</evidence>